<gene>
    <name evidence="2" type="ORF">CYNAS_LOCUS18214</name>
</gene>
<name>A0AA36MBR3_CYLNA</name>
<feature type="transmembrane region" description="Helical" evidence="1">
    <location>
        <begin position="12"/>
        <end position="35"/>
    </location>
</feature>
<evidence type="ECO:0000256" key="1">
    <source>
        <dbReference type="SAM" id="Phobius"/>
    </source>
</evidence>
<organism evidence="2 3">
    <name type="scientific">Cylicocyclus nassatus</name>
    <name type="common">Nematode worm</name>
    <dbReference type="NCBI Taxonomy" id="53992"/>
    <lineage>
        <taxon>Eukaryota</taxon>
        <taxon>Metazoa</taxon>
        <taxon>Ecdysozoa</taxon>
        <taxon>Nematoda</taxon>
        <taxon>Chromadorea</taxon>
        <taxon>Rhabditida</taxon>
        <taxon>Rhabditina</taxon>
        <taxon>Rhabditomorpha</taxon>
        <taxon>Strongyloidea</taxon>
        <taxon>Strongylidae</taxon>
        <taxon>Cylicocyclus</taxon>
    </lineage>
</organism>
<keyword evidence="1" id="KW-0472">Membrane</keyword>
<evidence type="ECO:0000313" key="3">
    <source>
        <dbReference type="Proteomes" id="UP001176961"/>
    </source>
</evidence>
<keyword evidence="3" id="KW-1185">Reference proteome</keyword>
<evidence type="ECO:0000313" key="2">
    <source>
        <dbReference type="EMBL" id="CAJ0606231.1"/>
    </source>
</evidence>
<keyword evidence="1" id="KW-0812">Transmembrane</keyword>
<accession>A0AA36MBR3</accession>
<keyword evidence="1" id="KW-1133">Transmembrane helix</keyword>
<dbReference type="Proteomes" id="UP001176961">
    <property type="component" value="Unassembled WGS sequence"/>
</dbReference>
<proteinExistence type="predicted"/>
<comment type="caution">
    <text evidence="2">The sequence shown here is derived from an EMBL/GenBank/DDBJ whole genome shotgun (WGS) entry which is preliminary data.</text>
</comment>
<dbReference type="EMBL" id="CATQJL010000316">
    <property type="protein sequence ID" value="CAJ0606231.1"/>
    <property type="molecule type" value="Genomic_DNA"/>
</dbReference>
<dbReference type="AlphaFoldDB" id="A0AA36MBR3"/>
<protein>
    <submittedName>
        <fullName evidence="2">Uncharacterized protein</fullName>
    </submittedName>
</protein>
<feature type="transmembrane region" description="Helical" evidence="1">
    <location>
        <begin position="41"/>
        <end position="59"/>
    </location>
</feature>
<reference evidence="2" key="1">
    <citation type="submission" date="2023-07" db="EMBL/GenBank/DDBJ databases">
        <authorList>
            <consortium name="CYATHOMIX"/>
        </authorList>
    </citation>
    <scope>NUCLEOTIDE SEQUENCE</scope>
    <source>
        <strain evidence="2">N/A</strain>
    </source>
</reference>
<sequence length="181" mass="20452">MMSNNAQGHMRLLKSLFFSHFVNSLSVCVFIETRWCCKNSLHLIDAMTPLFIFTFLLIVESSTIGKKVKVPDNDPALQNLIYRSALLSSNGQIQDTVWWVPNGESYQATKVSVPNGGKLYSTYSFHMVLVKSSCDVKKVPVSSLRSCKPLPRSPQVLCQVALAWNENDWNSIEIENYCARK</sequence>